<protein>
    <submittedName>
        <fullName evidence="1">Uncharacterized protein</fullName>
    </submittedName>
</protein>
<dbReference type="EMBL" id="CM046106">
    <property type="protein sequence ID" value="KAI8435528.1"/>
    <property type="molecule type" value="Genomic_DNA"/>
</dbReference>
<comment type="caution">
    <text evidence="1">The sequence shown here is derived from an EMBL/GenBank/DDBJ whole genome shotgun (WGS) entry which is preliminary data.</text>
</comment>
<dbReference type="Proteomes" id="UP001064048">
    <property type="component" value="Chromosome 6"/>
</dbReference>
<name>A0ACC0KGB1_CHOFU</name>
<organism evidence="1 2">
    <name type="scientific">Choristoneura fumiferana</name>
    <name type="common">Spruce budworm moth</name>
    <name type="synonym">Archips fumiferana</name>
    <dbReference type="NCBI Taxonomy" id="7141"/>
    <lineage>
        <taxon>Eukaryota</taxon>
        <taxon>Metazoa</taxon>
        <taxon>Ecdysozoa</taxon>
        <taxon>Arthropoda</taxon>
        <taxon>Hexapoda</taxon>
        <taxon>Insecta</taxon>
        <taxon>Pterygota</taxon>
        <taxon>Neoptera</taxon>
        <taxon>Endopterygota</taxon>
        <taxon>Lepidoptera</taxon>
        <taxon>Glossata</taxon>
        <taxon>Ditrysia</taxon>
        <taxon>Tortricoidea</taxon>
        <taxon>Tortricidae</taxon>
        <taxon>Tortricinae</taxon>
        <taxon>Choristoneura</taxon>
    </lineage>
</organism>
<accession>A0ACC0KGB1</accession>
<reference evidence="1 2" key="1">
    <citation type="journal article" date="2022" name="Genome Biol. Evol.">
        <title>The Spruce Budworm Genome: Reconstructing the Evolutionary History of Antifreeze Proteins.</title>
        <authorList>
            <person name="Beliveau C."/>
            <person name="Gagne P."/>
            <person name="Picq S."/>
            <person name="Vernygora O."/>
            <person name="Keeling C.I."/>
            <person name="Pinkney K."/>
            <person name="Doucet D."/>
            <person name="Wen F."/>
            <person name="Johnston J.S."/>
            <person name="Maaroufi H."/>
            <person name="Boyle B."/>
            <person name="Laroche J."/>
            <person name="Dewar K."/>
            <person name="Juretic N."/>
            <person name="Blackburn G."/>
            <person name="Nisole A."/>
            <person name="Brunet B."/>
            <person name="Brandao M."/>
            <person name="Lumley L."/>
            <person name="Duan J."/>
            <person name="Quan G."/>
            <person name="Lucarotti C.J."/>
            <person name="Roe A.D."/>
            <person name="Sperling F.A.H."/>
            <person name="Levesque R.C."/>
            <person name="Cusson M."/>
        </authorList>
    </citation>
    <scope>NUCLEOTIDE SEQUENCE [LARGE SCALE GENOMIC DNA]</scope>
    <source>
        <strain evidence="1">Glfc:IPQL:Cfum</strain>
    </source>
</reference>
<proteinExistence type="predicted"/>
<gene>
    <name evidence="1" type="ORF">MSG28_003824</name>
</gene>
<evidence type="ECO:0000313" key="1">
    <source>
        <dbReference type="EMBL" id="KAI8435528.1"/>
    </source>
</evidence>
<sequence>MKFQNVRALEPTKLRTLGGAAIVHRANTRFSVKQVSDRCFLPGTPLSRIPVWWAPGEPDNANNGEDCLLMLPSGTLADVNCTRVYPYVCYRKKKKNMPALNACGTVDNDYNLDSRTNSCYKFHTTPLIWTRAFVACAREGGYLAIINSELEHQLIRDLYNKSYSSIISGNYNRGAIHLGYKSFEHLSLWMTIHGQTLKEAGFEEWSEGQPNHHDGDQDYVTLLKDDGLLDDTGPNNLLPFICEKDPSSLLAAEDFS</sequence>
<keyword evidence="2" id="KW-1185">Reference proteome</keyword>
<evidence type="ECO:0000313" key="2">
    <source>
        <dbReference type="Proteomes" id="UP001064048"/>
    </source>
</evidence>